<gene>
    <name evidence="1" type="ORF">M9H77_28534</name>
</gene>
<dbReference type="Proteomes" id="UP001060085">
    <property type="component" value="Linkage Group LG06"/>
</dbReference>
<protein>
    <submittedName>
        <fullName evidence="1">Uncharacterized protein</fullName>
    </submittedName>
</protein>
<dbReference type="EMBL" id="CM044706">
    <property type="protein sequence ID" value="KAI5659741.1"/>
    <property type="molecule type" value="Genomic_DNA"/>
</dbReference>
<proteinExistence type="predicted"/>
<comment type="caution">
    <text evidence="1">The sequence shown here is derived from an EMBL/GenBank/DDBJ whole genome shotgun (WGS) entry which is preliminary data.</text>
</comment>
<evidence type="ECO:0000313" key="2">
    <source>
        <dbReference type="Proteomes" id="UP001060085"/>
    </source>
</evidence>
<reference evidence="2" key="1">
    <citation type="journal article" date="2023" name="Nat. Plants">
        <title>Single-cell RNA sequencing provides a high-resolution roadmap for understanding the multicellular compartmentation of specialized metabolism.</title>
        <authorList>
            <person name="Sun S."/>
            <person name="Shen X."/>
            <person name="Li Y."/>
            <person name="Li Y."/>
            <person name="Wang S."/>
            <person name="Li R."/>
            <person name="Zhang H."/>
            <person name="Shen G."/>
            <person name="Guo B."/>
            <person name="Wei J."/>
            <person name="Xu J."/>
            <person name="St-Pierre B."/>
            <person name="Chen S."/>
            <person name="Sun C."/>
        </authorList>
    </citation>
    <scope>NUCLEOTIDE SEQUENCE [LARGE SCALE GENOMIC DNA]</scope>
</reference>
<organism evidence="1 2">
    <name type="scientific">Catharanthus roseus</name>
    <name type="common">Madagascar periwinkle</name>
    <name type="synonym">Vinca rosea</name>
    <dbReference type="NCBI Taxonomy" id="4058"/>
    <lineage>
        <taxon>Eukaryota</taxon>
        <taxon>Viridiplantae</taxon>
        <taxon>Streptophyta</taxon>
        <taxon>Embryophyta</taxon>
        <taxon>Tracheophyta</taxon>
        <taxon>Spermatophyta</taxon>
        <taxon>Magnoliopsida</taxon>
        <taxon>eudicotyledons</taxon>
        <taxon>Gunneridae</taxon>
        <taxon>Pentapetalae</taxon>
        <taxon>asterids</taxon>
        <taxon>lamiids</taxon>
        <taxon>Gentianales</taxon>
        <taxon>Apocynaceae</taxon>
        <taxon>Rauvolfioideae</taxon>
        <taxon>Vinceae</taxon>
        <taxon>Catharanthinae</taxon>
        <taxon>Catharanthus</taxon>
    </lineage>
</organism>
<name>A0ACC0AG95_CATRO</name>
<sequence>MFGSISEEMEVNVGASEAWTVYGTLRLAEIVSQQLSDVVHKIDVLEGDGGAGTVLLLTFQPDPSGGSSPWHKEKFTVVDNEKLTKQVEVIEGGYLEKGLDLFRIKLEIFEKQRPQADTDSSCITKVTVEFETKDYAAANLAVTGFQVFVTIMKCANDYLTKNNSKQVLLPTA</sequence>
<accession>A0ACC0AG95</accession>
<keyword evidence="2" id="KW-1185">Reference proteome</keyword>
<evidence type="ECO:0000313" key="1">
    <source>
        <dbReference type="EMBL" id="KAI5659741.1"/>
    </source>
</evidence>